<feature type="region of interest" description="Disordered" evidence="6">
    <location>
        <begin position="1"/>
        <end position="22"/>
    </location>
</feature>
<dbReference type="Proteomes" id="UP000230292">
    <property type="component" value="Unassembled WGS sequence"/>
</dbReference>
<dbReference type="Gene3D" id="3.10.20.80">
    <property type="entry name" value="Translation initiation factor 3 (IF-3), N-terminal domain"/>
    <property type="match status" value="1"/>
</dbReference>
<evidence type="ECO:0000256" key="6">
    <source>
        <dbReference type="SAM" id="MobiDB-lite"/>
    </source>
</evidence>
<feature type="compositionally biased region" description="Basic and acidic residues" evidence="6">
    <location>
        <begin position="13"/>
        <end position="22"/>
    </location>
</feature>
<keyword evidence="2 5" id="KW-0396">Initiation factor</keyword>
<accession>A0A2M7H2Y7</accession>
<feature type="domain" description="Translation initiation factor 3 N-terminal" evidence="8">
    <location>
        <begin position="24"/>
        <end position="91"/>
    </location>
</feature>
<keyword evidence="3 5" id="KW-0648">Protein biosynthesis</keyword>
<organism evidence="9 10">
    <name type="scientific">Candidatus Kerfeldbacteria bacterium CG15_BIG_FIL_POST_REV_8_21_14_020_45_12</name>
    <dbReference type="NCBI Taxonomy" id="2014247"/>
    <lineage>
        <taxon>Bacteria</taxon>
        <taxon>Candidatus Kerfeldiibacteriota</taxon>
    </lineage>
</organism>
<dbReference type="GO" id="GO:0005829">
    <property type="term" value="C:cytosol"/>
    <property type="evidence" value="ECO:0007669"/>
    <property type="project" value="TreeGrafter"/>
</dbReference>
<dbReference type="GO" id="GO:0032790">
    <property type="term" value="P:ribosome disassembly"/>
    <property type="evidence" value="ECO:0007669"/>
    <property type="project" value="TreeGrafter"/>
</dbReference>
<dbReference type="Pfam" id="PF00707">
    <property type="entry name" value="IF3_C"/>
    <property type="match status" value="1"/>
</dbReference>
<dbReference type="GO" id="GO:0016020">
    <property type="term" value="C:membrane"/>
    <property type="evidence" value="ECO:0007669"/>
    <property type="project" value="TreeGrafter"/>
</dbReference>
<dbReference type="InterPro" id="IPR036788">
    <property type="entry name" value="T_IF-3_C_sf"/>
</dbReference>
<dbReference type="InterPro" id="IPR019815">
    <property type="entry name" value="Translation_initiation_fac_3_C"/>
</dbReference>
<dbReference type="InterPro" id="IPR019813">
    <property type="entry name" value="Translation_initiation_fac3_CS"/>
</dbReference>
<dbReference type="AlphaFoldDB" id="A0A2M7H2Y7"/>
<dbReference type="InterPro" id="IPR036787">
    <property type="entry name" value="T_IF-3_N_sf"/>
</dbReference>
<evidence type="ECO:0000256" key="2">
    <source>
        <dbReference type="ARBA" id="ARBA00022540"/>
    </source>
</evidence>
<feature type="domain" description="Translation initiation factor 3 C-terminal" evidence="7">
    <location>
        <begin position="101"/>
        <end position="182"/>
    </location>
</feature>
<evidence type="ECO:0000259" key="7">
    <source>
        <dbReference type="Pfam" id="PF00707"/>
    </source>
</evidence>
<evidence type="ECO:0000256" key="1">
    <source>
        <dbReference type="ARBA" id="ARBA00005439"/>
    </source>
</evidence>
<sequence length="186" mass="21141">MSRQRRGGRHGAKSKDTKKEYRRNEQIRIPEIYLIDENDNQRGIMPTSEAMQLAHIAGLDLVEVAPLATPPVCKIVDFGKLQYELEKQSRKNRAGSKGGGETKGIRLSVSLGEHDLLTRVKSGQKFLDKKNKLLIEIRLRGREKAHPELGSEMIMKYIKLLEREITIEQPVKRLGGRLTSLVSMKK</sequence>
<dbReference type="GO" id="GO:0043022">
    <property type="term" value="F:ribosome binding"/>
    <property type="evidence" value="ECO:0007669"/>
    <property type="project" value="TreeGrafter"/>
</dbReference>
<evidence type="ECO:0000256" key="3">
    <source>
        <dbReference type="ARBA" id="ARBA00022917"/>
    </source>
</evidence>
<proteinExistence type="inferred from homology"/>
<dbReference type="PANTHER" id="PTHR10938">
    <property type="entry name" value="TRANSLATION INITIATION FACTOR IF-3"/>
    <property type="match status" value="1"/>
</dbReference>
<comment type="caution">
    <text evidence="9">The sequence shown here is derived from an EMBL/GenBank/DDBJ whole genome shotgun (WGS) entry which is preliminary data.</text>
</comment>
<comment type="subunit">
    <text evidence="5">Monomer.</text>
</comment>
<dbReference type="Gene3D" id="3.30.110.10">
    <property type="entry name" value="Translation initiation factor 3 (IF-3), C-terminal domain"/>
    <property type="match status" value="1"/>
</dbReference>
<dbReference type="PROSITE" id="PS00938">
    <property type="entry name" value="IF3"/>
    <property type="match status" value="1"/>
</dbReference>
<dbReference type="InterPro" id="IPR001288">
    <property type="entry name" value="Translation_initiation_fac_3"/>
</dbReference>
<evidence type="ECO:0000313" key="9">
    <source>
        <dbReference type="EMBL" id="PIW36605.1"/>
    </source>
</evidence>
<dbReference type="PANTHER" id="PTHR10938:SF0">
    <property type="entry name" value="TRANSLATION INITIATION FACTOR IF-3, MITOCHONDRIAL"/>
    <property type="match status" value="1"/>
</dbReference>
<feature type="compositionally biased region" description="Basic residues" evidence="6">
    <location>
        <begin position="1"/>
        <end position="12"/>
    </location>
</feature>
<dbReference type="NCBIfam" id="TIGR00168">
    <property type="entry name" value="infC"/>
    <property type="match status" value="1"/>
</dbReference>
<protein>
    <recommendedName>
        <fullName evidence="4 5">Translation initiation factor IF-3</fullName>
    </recommendedName>
</protein>
<dbReference type="InterPro" id="IPR019814">
    <property type="entry name" value="Translation_initiation_fac_3_N"/>
</dbReference>
<evidence type="ECO:0000256" key="4">
    <source>
        <dbReference type="NCBIfam" id="TIGR00168"/>
    </source>
</evidence>
<dbReference type="Pfam" id="PF05198">
    <property type="entry name" value="IF3_N"/>
    <property type="match status" value="1"/>
</dbReference>
<dbReference type="EMBL" id="PFGC01000046">
    <property type="protein sequence ID" value="PIW36605.1"/>
    <property type="molecule type" value="Genomic_DNA"/>
</dbReference>
<dbReference type="GO" id="GO:0003743">
    <property type="term" value="F:translation initiation factor activity"/>
    <property type="evidence" value="ECO:0007669"/>
    <property type="project" value="UniProtKB-UniRule"/>
</dbReference>
<name>A0A2M7H2Y7_9BACT</name>
<comment type="similarity">
    <text evidence="1 5">Belongs to the IF-3 family.</text>
</comment>
<evidence type="ECO:0000313" key="10">
    <source>
        <dbReference type="Proteomes" id="UP000230292"/>
    </source>
</evidence>
<dbReference type="SUPFAM" id="SSF54364">
    <property type="entry name" value="Translation initiation factor IF3, N-terminal domain"/>
    <property type="match status" value="1"/>
</dbReference>
<reference evidence="9 10" key="1">
    <citation type="submission" date="2017-09" db="EMBL/GenBank/DDBJ databases">
        <title>Depth-based differentiation of microbial function through sediment-hosted aquifers and enrichment of novel symbionts in the deep terrestrial subsurface.</title>
        <authorList>
            <person name="Probst A.J."/>
            <person name="Ladd B."/>
            <person name="Jarett J.K."/>
            <person name="Geller-Mcgrath D.E."/>
            <person name="Sieber C.M."/>
            <person name="Emerson J.B."/>
            <person name="Anantharaman K."/>
            <person name="Thomas B.C."/>
            <person name="Malmstrom R."/>
            <person name="Stieglmeier M."/>
            <person name="Klingl A."/>
            <person name="Woyke T."/>
            <person name="Ryan C.M."/>
            <person name="Banfield J.F."/>
        </authorList>
    </citation>
    <scope>NUCLEOTIDE SEQUENCE [LARGE SCALE GENOMIC DNA]</scope>
    <source>
        <strain evidence="9">CG15_BIG_FIL_POST_REV_8_21_14_020_45_12</strain>
    </source>
</reference>
<evidence type="ECO:0000259" key="8">
    <source>
        <dbReference type="Pfam" id="PF05198"/>
    </source>
</evidence>
<dbReference type="SUPFAM" id="SSF55200">
    <property type="entry name" value="Translation initiation factor IF3, C-terminal domain"/>
    <property type="match status" value="1"/>
</dbReference>
<comment type="subcellular location">
    <subcellularLocation>
        <location evidence="5">Cytoplasm</location>
    </subcellularLocation>
</comment>
<comment type="function">
    <text evidence="5">IF-3 binds to the 30S ribosomal subunit and shifts the equilibrium between 70S ribosomes and their 50S and 30S subunits in favor of the free subunits, thus enhancing the availability of 30S subunits on which protein synthesis initiation begins.</text>
</comment>
<gene>
    <name evidence="9" type="primary">infC</name>
    <name evidence="9" type="ORF">COW24_04575</name>
</gene>
<evidence type="ECO:0000256" key="5">
    <source>
        <dbReference type="RuleBase" id="RU000646"/>
    </source>
</evidence>